<dbReference type="Gene3D" id="2.60.120.200">
    <property type="match status" value="2"/>
</dbReference>
<keyword evidence="8 11" id="KW-1015">Disulfide bond</keyword>
<dbReference type="PROSITE" id="PS50835">
    <property type="entry name" value="IG_LIKE"/>
    <property type="match status" value="1"/>
</dbReference>
<dbReference type="SUPFAM" id="SSF48726">
    <property type="entry name" value="Immunoglobulin"/>
    <property type="match status" value="1"/>
</dbReference>
<evidence type="ECO:0000256" key="5">
    <source>
        <dbReference type="ARBA" id="ARBA00022723"/>
    </source>
</evidence>
<dbReference type="Pfam" id="PF00354">
    <property type="entry name" value="Pentaxin"/>
    <property type="match status" value="2"/>
</dbReference>
<comment type="caution">
    <text evidence="11">Lacks conserved residue(s) required for the propagation of feature annotation.</text>
</comment>
<comment type="similarity">
    <text evidence="9">Belongs to the pentraxin family.</text>
</comment>
<dbReference type="PANTHER" id="PTHR45869:SF7">
    <property type="entry name" value="C-REACTIVE PROTEIN"/>
    <property type="match status" value="1"/>
</dbReference>
<evidence type="ECO:0000259" key="15">
    <source>
        <dbReference type="PROSITE" id="PS51828"/>
    </source>
</evidence>
<organism evidence="16 17">
    <name type="scientific">Mauremys mutica</name>
    <name type="common">yellowpond turtle</name>
    <dbReference type="NCBI Taxonomy" id="74926"/>
    <lineage>
        <taxon>Eukaryota</taxon>
        <taxon>Metazoa</taxon>
        <taxon>Chordata</taxon>
        <taxon>Craniata</taxon>
        <taxon>Vertebrata</taxon>
        <taxon>Euteleostomi</taxon>
        <taxon>Archelosauria</taxon>
        <taxon>Testudinata</taxon>
        <taxon>Testudines</taxon>
        <taxon>Cryptodira</taxon>
        <taxon>Durocryptodira</taxon>
        <taxon>Testudinoidea</taxon>
        <taxon>Geoemydidae</taxon>
        <taxon>Geoemydinae</taxon>
        <taxon>Mauremys</taxon>
    </lineage>
</organism>
<feature type="domain" description="Pentraxin (PTX)" evidence="15">
    <location>
        <begin position="111"/>
        <end position="310"/>
    </location>
</feature>
<dbReference type="InterPro" id="IPR003598">
    <property type="entry name" value="Ig_sub2"/>
</dbReference>
<keyword evidence="17" id="KW-1185">Reference proteome</keyword>
<dbReference type="AlphaFoldDB" id="A0A9D4B426"/>
<evidence type="ECO:0000256" key="2">
    <source>
        <dbReference type="ARBA" id="ARBA00004613"/>
    </source>
</evidence>
<dbReference type="GO" id="GO:0046872">
    <property type="term" value="F:metal ion binding"/>
    <property type="evidence" value="ECO:0007669"/>
    <property type="project" value="UniProtKB-KW"/>
</dbReference>
<dbReference type="InterPro" id="IPR013783">
    <property type="entry name" value="Ig-like_fold"/>
</dbReference>
<dbReference type="PANTHER" id="PTHR45869">
    <property type="entry name" value="C-REACTIVE PROTEIN-RELATED"/>
    <property type="match status" value="1"/>
</dbReference>
<sequence length="560" mass="62642">MQKLQLWLLLLTSLSRAVAQTDKPAARIQPRPPYPSPGKELQLQCDVPGDPGPLEFLWTKEGSDVPLQINPDRILTLPPVGKNETGTYICTATSAGGSSVAKYSLEMIDLVRKVFVFPRASNDSYVILKPKPEQPLQNFTVCLRSYTDLPRPYALFSYATKAHDNEILLFKPKPGEYRLYVGGEFVTFRVPETRMEWEHVCAGWESATGIAEFWVNGKPLPRKGLRKGYSISAEAVIILGQEQDSFGGGFELPESFVGEITDVYMWDHVLYNMESLMWGGYFSRYIFGWNNLHYELVAHYGRVIIDQLIQQHFIMRGKDIIEEFTGVRHRTGVKNMEKVQLWLLILAGLSGAVTQSDLYGQVFVFPKESADAHVILNMNNNGPLQTFTVCLRYFTDLTRSYSLFSYATRARDNEILLFKEKPGELSLYVGGDLVTFKVPEGTDTSTGWVHVCASWESATGIAELWVNGNPLPRKGLKKGYSVSDQGVIVLGQEQDSFGGGFDAKQSFLGEIADVYMWDRATPTAAMQAANDDSQLPTSIVGWGSLQYQIKGYVVLKPTLA</sequence>
<dbReference type="Proteomes" id="UP000827986">
    <property type="component" value="Unassembled WGS sequence"/>
</dbReference>
<evidence type="ECO:0000256" key="6">
    <source>
        <dbReference type="ARBA" id="ARBA00022729"/>
    </source>
</evidence>
<gene>
    <name evidence="16" type="ORF">KIL84_005736</name>
</gene>
<keyword evidence="7" id="KW-0106">Calcium</keyword>
<evidence type="ECO:0000256" key="11">
    <source>
        <dbReference type="PROSITE-ProRule" id="PRU01172"/>
    </source>
</evidence>
<evidence type="ECO:0000256" key="4">
    <source>
        <dbReference type="ARBA" id="ARBA00022525"/>
    </source>
</evidence>
<feature type="disulfide bond" evidence="11">
    <location>
        <begin position="142"/>
        <end position="201"/>
    </location>
</feature>
<keyword evidence="3" id="KW-0011">Acute phase</keyword>
<evidence type="ECO:0000313" key="17">
    <source>
        <dbReference type="Proteomes" id="UP000827986"/>
    </source>
</evidence>
<dbReference type="SUPFAM" id="SSF49899">
    <property type="entry name" value="Concanavalin A-like lectins/glucanases"/>
    <property type="match status" value="2"/>
</dbReference>
<dbReference type="PRINTS" id="PR00895">
    <property type="entry name" value="PENTAXIN"/>
</dbReference>
<dbReference type="FunFam" id="2.60.120.200:FF:000070">
    <property type="entry name" value="Serum amyloid P-component"/>
    <property type="match status" value="2"/>
</dbReference>
<evidence type="ECO:0000256" key="3">
    <source>
        <dbReference type="ARBA" id="ARBA00022486"/>
    </source>
</evidence>
<keyword evidence="5" id="KW-0479">Metal-binding</keyword>
<dbReference type="Gene3D" id="2.60.40.10">
    <property type="entry name" value="Immunoglobulins"/>
    <property type="match status" value="1"/>
</dbReference>
<dbReference type="GO" id="GO:0045087">
    <property type="term" value="P:innate immune response"/>
    <property type="evidence" value="ECO:0007669"/>
    <property type="project" value="TreeGrafter"/>
</dbReference>
<evidence type="ECO:0000313" key="16">
    <source>
        <dbReference type="EMBL" id="KAH1179686.1"/>
    </source>
</evidence>
<evidence type="ECO:0000259" key="14">
    <source>
        <dbReference type="PROSITE" id="PS50835"/>
    </source>
</evidence>
<keyword evidence="6 13" id="KW-0732">Signal</keyword>
<name>A0A9D4B426_9SAUR</name>
<dbReference type="PROSITE" id="PS00289">
    <property type="entry name" value="PTX_1"/>
    <property type="match status" value="1"/>
</dbReference>
<evidence type="ECO:0000256" key="7">
    <source>
        <dbReference type="ARBA" id="ARBA00022837"/>
    </source>
</evidence>
<dbReference type="SMART" id="SM00408">
    <property type="entry name" value="IGc2"/>
    <property type="match status" value="1"/>
</dbReference>
<keyword evidence="4" id="KW-0964">Secreted</keyword>
<dbReference type="SMART" id="SM00159">
    <property type="entry name" value="PTX"/>
    <property type="match status" value="2"/>
</dbReference>
<proteinExistence type="inferred from homology"/>
<feature type="signal peptide" evidence="13">
    <location>
        <begin position="1"/>
        <end position="19"/>
    </location>
</feature>
<evidence type="ECO:0000256" key="10">
    <source>
        <dbReference type="ARBA" id="ARBA00040546"/>
    </source>
</evidence>
<dbReference type="Pfam" id="PF13927">
    <property type="entry name" value="Ig_3"/>
    <property type="match status" value="1"/>
</dbReference>
<accession>A0A9D4B426</accession>
<evidence type="ECO:0000256" key="13">
    <source>
        <dbReference type="SAM" id="SignalP"/>
    </source>
</evidence>
<dbReference type="InterPro" id="IPR036179">
    <property type="entry name" value="Ig-like_dom_sf"/>
</dbReference>
<feature type="region of interest" description="Disordered" evidence="12">
    <location>
        <begin position="21"/>
        <end position="40"/>
    </location>
</feature>
<comment type="cofactor">
    <cofactor evidence="1">
        <name>Ca(2+)</name>
        <dbReference type="ChEBI" id="CHEBI:29108"/>
    </cofactor>
</comment>
<evidence type="ECO:0000256" key="9">
    <source>
        <dbReference type="ARBA" id="ARBA00038102"/>
    </source>
</evidence>
<protein>
    <recommendedName>
        <fullName evidence="10">C-reactive protein</fullName>
    </recommendedName>
</protein>
<evidence type="ECO:0000256" key="1">
    <source>
        <dbReference type="ARBA" id="ARBA00001913"/>
    </source>
</evidence>
<dbReference type="InterPro" id="IPR013320">
    <property type="entry name" value="ConA-like_dom_sf"/>
</dbReference>
<dbReference type="GO" id="GO:0005615">
    <property type="term" value="C:extracellular space"/>
    <property type="evidence" value="ECO:0007669"/>
    <property type="project" value="TreeGrafter"/>
</dbReference>
<feature type="chain" id="PRO_5038418023" description="C-reactive protein" evidence="13">
    <location>
        <begin position="20"/>
        <end position="560"/>
    </location>
</feature>
<comment type="subcellular location">
    <subcellularLocation>
        <location evidence="2">Secreted</location>
    </subcellularLocation>
</comment>
<dbReference type="CDD" id="cd00152">
    <property type="entry name" value="PTX"/>
    <property type="match status" value="2"/>
</dbReference>
<dbReference type="InterPro" id="IPR007110">
    <property type="entry name" value="Ig-like_dom"/>
</dbReference>
<comment type="caution">
    <text evidence="16">The sequence shown here is derived from an EMBL/GenBank/DDBJ whole genome shotgun (WGS) entry which is preliminary data.</text>
</comment>
<reference evidence="16" key="1">
    <citation type="submission" date="2021-09" db="EMBL/GenBank/DDBJ databases">
        <title>The genome of Mauremys mutica provides insights into the evolution of semi-aquatic lifestyle.</title>
        <authorList>
            <person name="Gong S."/>
            <person name="Gao Y."/>
        </authorList>
    </citation>
    <scope>NUCLEOTIDE SEQUENCE</scope>
    <source>
        <strain evidence="16">MM-2020</strain>
        <tissue evidence="16">Muscle</tissue>
    </source>
</reference>
<dbReference type="EMBL" id="JAHDVG010000471">
    <property type="protein sequence ID" value="KAH1179686.1"/>
    <property type="molecule type" value="Genomic_DNA"/>
</dbReference>
<feature type="domain" description="Ig-like" evidence="14">
    <location>
        <begin position="24"/>
        <end position="106"/>
    </location>
</feature>
<evidence type="ECO:0000256" key="8">
    <source>
        <dbReference type="ARBA" id="ARBA00023157"/>
    </source>
</evidence>
<dbReference type="GO" id="GO:0001849">
    <property type="term" value="F:complement component C1q complex binding"/>
    <property type="evidence" value="ECO:0007669"/>
    <property type="project" value="TreeGrafter"/>
</dbReference>
<evidence type="ECO:0000256" key="12">
    <source>
        <dbReference type="SAM" id="MobiDB-lite"/>
    </source>
</evidence>
<dbReference type="SMART" id="SM00409">
    <property type="entry name" value="IG"/>
    <property type="match status" value="1"/>
</dbReference>
<dbReference type="InterPro" id="IPR051005">
    <property type="entry name" value="Pentraxin_domain"/>
</dbReference>
<dbReference type="InterPro" id="IPR003599">
    <property type="entry name" value="Ig_sub"/>
</dbReference>
<dbReference type="GO" id="GO:0006953">
    <property type="term" value="P:acute-phase response"/>
    <property type="evidence" value="ECO:0007669"/>
    <property type="project" value="UniProtKB-KW"/>
</dbReference>
<dbReference type="InterPro" id="IPR001759">
    <property type="entry name" value="PTX_dom"/>
</dbReference>
<dbReference type="InterPro" id="IPR030476">
    <property type="entry name" value="Pentaxin_CS"/>
</dbReference>
<feature type="domain" description="Pentraxin (PTX)" evidence="15">
    <location>
        <begin position="359"/>
        <end position="560"/>
    </location>
</feature>
<dbReference type="PROSITE" id="PS51828">
    <property type="entry name" value="PTX_2"/>
    <property type="match status" value="2"/>
</dbReference>